<protein>
    <submittedName>
        <fullName evidence="2">Uncharacterized protein</fullName>
    </submittedName>
</protein>
<accession>A0A3S5FCV5</accession>
<sequence>MQAYHYPGGIVGGHDISNRVFESALGEATYCPHAEQPHSHPASLIVPPGVSGFSETVQMKPVYNWTAVGHPPTQLTGLQPRQMQLPAESTDNPKTPQTAFTGLPPRGRPENILPGSSSLVISNQQARESEPLLSRCGQISEDQQAGVCSANRLTCPGQNLVAGSVSEAGPTQQLTPIHDKLLQQASKPQLLESRSVQTSGLAIGRVERMPAIGMHDAQTGTQNSRNMEEFLGLSECISLTHPRRHKVI</sequence>
<dbReference type="AlphaFoldDB" id="A0A3S5FCV5"/>
<evidence type="ECO:0000313" key="2">
    <source>
        <dbReference type="EMBL" id="VEL14950.1"/>
    </source>
</evidence>
<dbReference type="Proteomes" id="UP000784294">
    <property type="component" value="Unassembled WGS sequence"/>
</dbReference>
<feature type="compositionally biased region" description="Polar residues" evidence="1">
    <location>
        <begin position="85"/>
        <end position="100"/>
    </location>
</feature>
<organism evidence="2 3">
    <name type="scientific">Protopolystoma xenopodis</name>
    <dbReference type="NCBI Taxonomy" id="117903"/>
    <lineage>
        <taxon>Eukaryota</taxon>
        <taxon>Metazoa</taxon>
        <taxon>Spiralia</taxon>
        <taxon>Lophotrochozoa</taxon>
        <taxon>Platyhelminthes</taxon>
        <taxon>Monogenea</taxon>
        <taxon>Polyopisthocotylea</taxon>
        <taxon>Polystomatidea</taxon>
        <taxon>Polystomatidae</taxon>
        <taxon>Protopolystoma</taxon>
    </lineage>
</organism>
<feature type="region of interest" description="Disordered" evidence="1">
    <location>
        <begin position="85"/>
        <end position="109"/>
    </location>
</feature>
<reference evidence="2" key="1">
    <citation type="submission" date="2018-11" db="EMBL/GenBank/DDBJ databases">
        <authorList>
            <consortium name="Pathogen Informatics"/>
        </authorList>
    </citation>
    <scope>NUCLEOTIDE SEQUENCE</scope>
</reference>
<comment type="caution">
    <text evidence="2">The sequence shown here is derived from an EMBL/GenBank/DDBJ whole genome shotgun (WGS) entry which is preliminary data.</text>
</comment>
<evidence type="ECO:0000256" key="1">
    <source>
        <dbReference type="SAM" id="MobiDB-lite"/>
    </source>
</evidence>
<evidence type="ECO:0000313" key="3">
    <source>
        <dbReference type="Proteomes" id="UP000784294"/>
    </source>
</evidence>
<dbReference type="EMBL" id="CAAALY010022878">
    <property type="protein sequence ID" value="VEL14950.1"/>
    <property type="molecule type" value="Genomic_DNA"/>
</dbReference>
<proteinExistence type="predicted"/>
<name>A0A3S5FCV5_9PLAT</name>
<keyword evidence="3" id="KW-1185">Reference proteome</keyword>
<gene>
    <name evidence="2" type="ORF">PXEA_LOCUS8390</name>
</gene>